<dbReference type="PANTHER" id="PTHR43024">
    <property type="entry name" value="UDP-N-ACETYLMURAMOYL-TRIPEPTIDE--D-ALANYL-D-ALANINE LIGASE"/>
    <property type="match status" value="1"/>
</dbReference>
<evidence type="ECO:0000256" key="8">
    <source>
        <dbReference type="ARBA" id="ARBA00023306"/>
    </source>
</evidence>
<dbReference type="PANTHER" id="PTHR43024:SF1">
    <property type="entry name" value="UDP-N-ACETYLMURAMOYL-TRIPEPTIDE--D-ALANYL-D-ALANINE LIGASE"/>
    <property type="match status" value="1"/>
</dbReference>
<keyword evidence="4 10" id="KW-0547">Nucleotide-binding</keyword>
<dbReference type="EMBL" id="JALEMU010000067">
    <property type="protein sequence ID" value="MCI5755472.1"/>
    <property type="molecule type" value="Genomic_DNA"/>
</dbReference>
<evidence type="ECO:0000256" key="6">
    <source>
        <dbReference type="ARBA" id="ARBA00022960"/>
    </source>
</evidence>
<feature type="domain" description="Mur ligase N-terminal catalytic" evidence="12">
    <location>
        <begin position="30"/>
        <end position="105"/>
    </location>
</feature>
<evidence type="ECO:0000313" key="15">
    <source>
        <dbReference type="EMBL" id="MCI5755472.1"/>
    </source>
</evidence>
<dbReference type="HAMAP" id="MF_02019">
    <property type="entry name" value="MurF"/>
    <property type="match status" value="1"/>
</dbReference>
<proteinExistence type="inferred from homology"/>
<dbReference type="Gene3D" id="3.40.1190.10">
    <property type="entry name" value="Mur-like, catalytic domain"/>
    <property type="match status" value="1"/>
</dbReference>
<dbReference type="SUPFAM" id="SSF53623">
    <property type="entry name" value="MurD-like peptide ligases, catalytic domain"/>
    <property type="match status" value="1"/>
</dbReference>
<name>A0AAE3FG84_9BACT</name>
<evidence type="ECO:0000313" key="16">
    <source>
        <dbReference type="Proteomes" id="UP001139365"/>
    </source>
</evidence>
<sequence>MTQLDLTTGITPENAAAAAGGELIRSSGKKITGISIDTRTINPGDLFVAVKGENTDGHRFVSGAADAGASAVLISDPDAAGNLPEGCSAILVPDTVAALGKLAEAHKAELDVLTVAVTGSVGKTTTRQFIYGVLSQEMKTHRTEGNFNNELGLPLSVMKLDGSFRASVLEMGMSAKGEISYLTGIVRPDIAVITNIGTAHIEFLGSREAIRDAKLEIAEGLKPGGKLILNGDEPLLSGIPGAVYCALKNPEAEFRAANICYTSGGMMFSAVCPDRVIKDCLIPTLGEHTVLDAMFAVACGYYAGISDEGIRRGLAAFEAVGMRQNITEHEGITYILDYYNASPESIRASLSVTKELAGKTGGRTVAVIGNVLELGNRSEELHRSVGSFAASLGCDLFFAFGKDASLAAEEAVRDGMNESCVFSFNDISDPAAISEAVKEHTRPGDCILIKASHSIHMERVADILLGK</sequence>
<feature type="domain" description="Mur ligase central" evidence="14">
    <location>
        <begin position="117"/>
        <end position="299"/>
    </location>
</feature>
<dbReference type="InterPro" id="IPR051046">
    <property type="entry name" value="MurCDEF_CellWall_CoF430Synth"/>
</dbReference>
<dbReference type="EC" id="6.3.2.10" evidence="10 11"/>
<gene>
    <name evidence="10" type="primary">murF</name>
    <name evidence="15" type="ORF">MR241_04170</name>
</gene>
<dbReference type="AlphaFoldDB" id="A0AAE3FG84"/>
<comment type="function">
    <text evidence="10 11">Involved in cell wall formation. Catalyzes the final step in the synthesis of UDP-N-acetylmuramoyl-pentapeptide, the precursor of murein.</text>
</comment>
<evidence type="ECO:0000256" key="4">
    <source>
        <dbReference type="ARBA" id="ARBA00022741"/>
    </source>
</evidence>
<dbReference type="InterPro" id="IPR000713">
    <property type="entry name" value="Mur_ligase_N"/>
</dbReference>
<comment type="catalytic activity">
    <reaction evidence="10 11">
        <text>D-alanyl-D-alanine + UDP-N-acetyl-alpha-D-muramoyl-L-alanyl-gamma-D-glutamyl-meso-2,6-diaminopimelate + ATP = UDP-N-acetyl-alpha-D-muramoyl-L-alanyl-gamma-D-glutamyl-meso-2,6-diaminopimeloyl-D-alanyl-D-alanine + ADP + phosphate + H(+)</text>
        <dbReference type="Rhea" id="RHEA:28374"/>
        <dbReference type="ChEBI" id="CHEBI:15378"/>
        <dbReference type="ChEBI" id="CHEBI:30616"/>
        <dbReference type="ChEBI" id="CHEBI:43474"/>
        <dbReference type="ChEBI" id="CHEBI:57822"/>
        <dbReference type="ChEBI" id="CHEBI:61386"/>
        <dbReference type="ChEBI" id="CHEBI:83905"/>
        <dbReference type="ChEBI" id="CHEBI:456216"/>
        <dbReference type="EC" id="6.3.2.10"/>
    </reaction>
</comment>
<dbReference type="SUPFAM" id="SSF63418">
    <property type="entry name" value="MurE/MurF N-terminal domain"/>
    <property type="match status" value="1"/>
</dbReference>
<dbReference type="InterPro" id="IPR036615">
    <property type="entry name" value="Mur_ligase_C_dom_sf"/>
</dbReference>
<evidence type="ECO:0000259" key="13">
    <source>
        <dbReference type="Pfam" id="PF02875"/>
    </source>
</evidence>
<dbReference type="GO" id="GO:0005737">
    <property type="term" value="C:cytoplasm"/>
    <property type="evidence" value="ECO:0007669"/>
    <property type="project" value="UniProtKB-SubCell"/>
</dbReference>
<reference evidence="15 16" key="1">
    <citation type="submission" date="2022-03" db="EMBL/GenBank/DDBJ databases">
        <title>Metagenome-assembled genomes from swine fecal metagenomes.</title>
        <authorList>
            <person name="Holman D.B."/>
            <person name="Kommadath A."/>
        </authorList>
    </citation>
    <scope>NUCLEOTIDE SEQUENCE [LARGE SCALE GENOMIC DNA]</scope>
    <source>
        <strain evidence="15">SUG147</strain>
    </source>
</reference>
<evidence type="ECO:0000256" key="11">
    <source>
        <dbReference type="RuleBase" id="RU004136"/>
    </source>
</evidence>
<protein>
    <recommendedName>
        <fullName evidence="10 11">UDP-N-acetylmuramoyl-tripeptide--D-alanyl-D-alanine ligase</fullName>
        <ecNumber evidence="10 11">6.3.2.10</ecNumber>
    </recommendedName>
    <alternativeName>
        <fullName evidence="10">D-alanyl-D-alanine-adding enzyme</fullName>
    </alternativeName>
</protein>
<evidence type="ECO:0000256" key="1">
    <source>
        <dbReference type="ARBA" id="ARBA00022490"/>
    </source>
</evidence>
<comment type="caution">
    <text evidence="15">The sequence shown here is derived from an EMBL/GenBank/DDBJ whole genome shotgun (WGS) entry which is preliminary data.</text>
</comment>
<evidence type="ECO:0000259" key="14">
    <source>
        <dbReference type="Pfam" id="PF08245"/>
    </source>
</evidence>
<keyword evidence="2 10" id="KW-0436">Ligase</keyword>
<keyword evidence="8 10" id="KW-0131">Cell cycle</keyword>
<organism evidence="15 16">
    <name type="scientific">Candidatus Colimorpha enterica</name>
    <dbReference type="NCBI Taxonomy" id="3083063"/>
    <lineage>
        <taxon>Bacteria</taxon>
        <taxon>Pseudomonadati</taxon>
        <taxon>Bacteroidota</taxon>
        <taxon>Bacteroidia</taxon>
        <taxon>Bacteroidales</taxon>
        <taxon>Candidatus Colimorpha</taxon>
    </lineage>
</organism>
<dbReference type="Gene3D" id="3.90.190.20">
    <property type="entry name" value="Mur ligase, C-terminal domain"/>
    <property type="match status" value="1"/>
</dbReference>
<dbReference type="GO" id="GO:0047480">
    <property type="term" value="F:UDP-N-acetylmuramoyl-tripeptide-D-alanyl-D-alanine ligase activity"/>
    <property type="evidence" value="ECO:0007669"/>
    <property type="project" value="UniProtKB-UniRule"/>
</dbReference>
<dbReference type="NCBIfam" id="TIGR01143">
    <property type="entry name" value="murF"/>
    <property type="match status" value="1"/>
</dbReference>
<dbReference type="SUPFAM" id="SSF53244">
    <property type="entry name" value="MurD-like peptide ligases, peptide-binding domain"/>
    <property type="match status" value="1"/>
</dbReference>
<dbReference type="GO" id="GO:0071555">
    <property type="term" value="P:cell wall organization"/>
    <property type="evidence" value="ECO:0007669"/>
    <property type="project" value="UniProtKB-KW"/>
</dbReference>
<keyword evidence="6 10" id="KW-0133">Cell shape</keyword>
<dbReference type="Pfam" id="PF02875">
    <property type="entry name" value="Mur_ligase_C"/>
    <property type="match status" value="1"/>
</dbReference>
<dbReference type="GO" id="GO:0005524">
    <property type="term" value="F:ATP binding"/>
    <property type="evidence" value="ECO:0007669"/>
    <property type="project" value="UniProtKB-UniRule"/>
</dbReference>
<dbReference type="InterPro" id="IPR005863">
    <property type="entry name" value="UDP-N-AcMur_synth"/>
</dbReference>
<evidence type="ECO:0000256" key="2">
    <source>
        <dbReference type="ARBA" id="ARBA00022598"/>
    </source>
</evidence>
<accession>A0AAE3FG84</accession>
<dbReference type="GO" id="GO:0051301">
    <property type="term" value="P:cell division"/>
    <property type="evidence" value="ECO:0007669"/>
    <property type="project" value="UniProtKB-KW"/>
</dbReference>
<keyword evidence="9 10" id="KW-0961">Cell wall biogenesis/degradation</keyword>
<dbReference type="Pfam" id="PF01225">
    <property type="entry name" value="Mur_ligase"/>
    <property type="match status" value="1"/>
</dbReference>
<feature type="domain" description="Mur ligase C-terminal" evidence="13">
    <location>
        <begin position="325"/>
        <end position="452"/>
    </location>
</feature>
<evidence type="ECO:0000256" key="10">
    <source>
        <dbReference type="HAMAP-Rule" id="MF_02019"/>
    </source>
</evidence>
<dbReference type="InterPro" id="IPR013221">
    <property type="entry name" value="Mur_ligase_cen"/>
</dbReference>
<dbReference type="InterPro" id="IPR036565">
    <property type="entry name" value="Mur-like_cat_sf"/>
</dbReference>
<evidence type="ECO:0000256" key="9">
    <source>
        <dbReference type="ARBA" id="ARBA00023316"/>
    </source>
</evidence>
<dbReference type="InterPro" id="IPR004101">
    <property type="entry name" value="Mur_ligase_C"/>
</dbReference>
<evidence type="ECO:0000256" key="7">
    <source>
        <dbReference type="ARBA" id="ARBA00022984"/>
    </source>
</evidence>
<evidence type="ECO:0000259" key="12">
    <source>
        <dbReference type="Pfam" id="PF01225"/>
    </source>
</evidence>
<evidence type="ECO:0000256" key="5">
    <source>
        <dbReference type="ARBA" id="ARBA00022840"/>
    </source>
</evidence>
<dbReference type="Gene3D" id="3.40.1390.10">
    <property type="entry name" value="MurE/MurF, N-terminal domain"/>
    <property type="match status" value="1"/>
</dbReference>
<keyword evidence="1 10" id="KW-0963">Cytoplasm</keyword>
<feature type="binding site" evidence="10">
    <location>
        <begin position="119"/>
        <end position="125"/>
    </location>
    <ligand>
        <name>ATP</name>
        <dbReference type="ChEBI" id="CHEBI:30616"/>
    </ligand>
</feature>
<dbReference type="GO" id="GO:0008360">
    <property type="term" value="P:regulation of cell shape"/>
    <property type="evidence" value="ECO:0007669"/>
    <property type="project" value="UniProtKB-KW"/>
</dbReference>
<keyword evidence="7 10" id="KW-0573">Peptidoglycan synthesis</keyword>
<dbReference type="Proteomes" id="UP001139365">
    <property type="component" value="Unassembled WGS sequence"/>
</dbReference>
<keyword evidence="3 10" id="KW-0132">Cell division</keyword>
<dbReference type="InterPro" id="IPR035911">
    <property type="entry name" value="MurE/MurF_N"/>
</dbReference>
<comment type="pathway">
    <text evidence="10 11">Cell wall biogenesis; peptidoglycan biosynthesis.</text>
</comment>
<keyword evidence="5 10" id="KW-0067">ATP-binding</keyword>
<dbReference type="GO" id="GO:0009252">
    <property type="term" value="P:peptidoglycan biosynthetic process"/>
    <property type="evidence" value="ECO:0007669"/>
    <property type="project" value="UniProtKB-UniRule"/>
</dbReference>
<comment type="subcellular location">
    <subcellularLocation>
        <location evidence="10 11">Cytoplasm</location>
    </subcellularLocation>
</comment>
<evidence type="ECO:0000256" key="3">
    <source>
        <dbReference type="ARBA" id="ARBA00022618"/>
    </source>
</evidence>
<comment type="similarity">
    <text evidence="10">Belongs to the MurCDEF family. MurF subfamily.</text>
</comment>
<dbReference type="Pfam" id="PF08245">
    <property type="entry name" value="Mur_ligase_M"/>
    <property type="match status" value="1"/>
</dbReference>